<accession>A0A6A1UYE0</accession>
<feature type="transmembrane region" description="Helical" evidence="1">
    <location>
        <begin position="12"/>
        <end position="33"/>
    </location>
</feature>
<proteinExistence type="predicted"/>
<name>A0A6A1UYE0_9ROSI</name>
<reference evidence="3 4" key="1">
    <citation type="journal article" date="2019" name="Plant Biotechnol. J.">
        <title>The red bayberry genome and genetic basis of sex determination.</title>
        <authorList>
            <person name="Jia H.M."/>
            <person name="Jia H.J."/>
            <person name="Cai Q.L."/>
            <person name="Wang Y."/>
            <person name="Zhao H.B."/>
            <person name="Yang W.F."/>
            <person name="Wang G.Y."/>
            <person name="Li Y.H."/>
            <person name="Zhan D.L."/>
            <person name="Shen Y.T."/>
            <person name="Niu Q.F."/>
            <person name="Chang L."/>
            <person name="Qiu J."/>
            <person name="Zhao L."/>
            <person name="Xie H.B."/>
            <person name="Fu W.Y."/>
            <person name="Jin J."/>
            <person name="Li X.W."/>
            <person name="Jiao Y."/>
            <person name="Zhou C.C."/>
            <person name="Tu T."/>
            <person name="Chai C.Y."/>
            <person name="Gao J.L."/>
            <person name="Fan L.J."/>
            <person name="van de Weg E."/>
            <person name="Wang J.Y."/>
            <person name="Gao Z.S."/>
        </authorList>
    </citation>
    <scope>NUCLEOTIDE SEQUENCE [LARGE SCALE GENOMIC DNA]</scope>
    <source>
        <tissue evidence="3">Leaves</tissue>
    </source>
</reference>
<dbReference type="GO" id="GO:0016757">
    <property type="term" value="F:glycosyltransferase activity"/>
    <property type="evidence" value="ECO:0007669"/>
    <property type="project" value="UniProtKB-KW"/>
</dbReference>
<sequence length="83" mass="9501">MKNRSAGKISAKWVPIFCIFSFIIGVLITNRTWATPESSGQLMIQRRLEQEVQAATDDFTTTTKKAPERDVMERVFKTHEALQ</sequence>
<gene>
    <name evidence="3" type="ORF">CJ030_MR7G010644</name>
</gene>
<dbReference type="Pfam" id="PF13334">
    <property type="entry name" value="DUF4094"/>
    <property type="match status" value="1"/>
</dbReference>
<evidence type="ECO:0000256" key="1">
    <source>
        <dbReference type="SAM" id="Phobius"/>
    </source>
</evidence>
<keyword evidence="1" id="KW-1133">Transmembrane helix</keyword>
<keyword evidence="1" id="KW-0812">Transmembrane</keyword>
<keyword evidence="4" id="KW-1185">Reference proteome</keyword>
<comment type="caution">
    <text evidence="3">The sequence shown here is derived from an EMBL/GenBank/DDBJ whole genome shotgun (WGS) entry which is preliminary data.</text>
</comment>
<dbReference type="OrthoDB" id="1497017at2759"/>
<dbReference type="InterPro" id="IPR025298">
    <property type="entry name" value="DUF4094"/>
</dbReference>
<feature type="domain" description="DUF4094" evidence="2">
    <location>
        <begin position="10"/>
        <end position="83"/>
    </location>
</feature>
<dbReference type="AlphaFoldDB" id="A0A6A1UYE0"/>
<organism evidence="3 4">
    <name type="scientific">Morella rubra</name>
    <name type="common">Chinese bayberry</name>
    <dbReference type="NCBI Taxonomy" id="262757"/>
    <lineage>
        <taxon>Eukaryota</taxon>
        <taxon>Viridiplantae</taxon>
        <taxon>Streptophyta</taxon>
        <taxon>Embryophyta</taxon>
        <taxon>Tracheophyta</taxon>
        <taxon>Spermatophyta</taxon>
        <taxon>Magnoliopsida</taxon>
        <taxon>eudicotyledons</taxon>
        <taxon>Gunneridae</taxon>
        <taxon>Pentapetalae</taxon>
        <taxon>rosids</taxon>
        <taxon>fabids</taxon>
        <taxon>Fagales</taxon>
        <taxon>Myricaceae</taxon>
        <taxon>Morella</taxon>
    </lineage>
</organism>
<keyword evidence="3" id="KW-0808">Transferase</keyword>
<dbReference type="Proteomes" id="UP000516437">
    <property type="component" value="Chromosome 7"/>
</dbReference>
<keyword evidence="1" id="KW-0472">Membrane</keyword>
<evidence type="ECO:0000313" key="4">
    <source>
        <dbReference type="Proteomes" id="UP000516437"/>
    </source>
</evidence>
<keyword evidence="3" id="KW-0328">Glycosyltransferase</keyword>
<evidence type="ECO:0000313" key="3">
    <source>
        <dbReference type="EMBL" id="KAB1205415.1"/>
    </source>
</evidence>
<evidence type="ECO:0000259" key="2">
    <source>
        <dbReference type="Pfam" id="PF13334"/>
    </source>
</evidence>
<dbReference type="EMBL" id="RXIC02000025">
    <property type="protein sequence ID" value="KAB1205415.1"/>
    <property type="molecule type" value="Genomic_DNA"/>
</dbReference>
<protein>
    <submittedName>
        <fullName evidence="3">Putative beta-1,3-galactosyltransferase 5</fullName>
    </submittedName>
</protein>